<protein>
    <recommendedName>
        <fullName evidence="3">Nucleotide pyrophosphatase</fullName>
    </recommendedName>
</protein>
<dbReference type="InterPro" id="IPR002591">
    <property type="entry name" value="Phosphodiest/P_Trfase"/>
</dbReference>
<dbReference type="STRING" id="1798550.A2927_00760"/>
<dbReference type="EMBL" id="MHKL01000021">
    <property type="protein sequence ID" value="OGY89324.1"/>
    <property type="molecule type" value="Genomic_DNA"/>
</dbReference>
<proteinExistence type="predicted"/>
<name>A0A1G2BJI0_9BACT</name>
<dbReference type="InterPro" id="IPR017850">
    <property type="entry name" value="Alkaline_phosphatase_core_sf"/>
</dbReference>
<dbReference type="SUPFAM" id="SSF53649">
    <property type="entry name" value="Alkaline phosphatase-like"/>
    <property type="match status" value="1"/>
</dbReference>
<accession>A0A1G2BJI0</accession>
<dbReference type="Pfam" id="PF01663">
    <property type="entry name" value="Phosphodiest"/>
    <property type="match status" value="1"/>
</dbReference>
<dbReference type="Gene3D" id="3.40.720.10">
    <property type="entry name" value="Alkaline Phosphatase, subunit A"/>
    <property type="match status" value="1"/>
</dbReference>
<organism evidence="1 2">
    <name type="scientific">Candidatus Komeilibacteria bacterium RIFCSPLOWO2_01_FULL_45_10</name>
    <dbReference type="NCBI Taxonomy" id="1798550"/>
    <lineage>
        <taxon>Bacteria</taxon>
        <taxon>Candidatus Komeiliibacteriota</taxon>
    </lineage>
</organism>
<reference evidence="1 2" key="1">
    <citation type="journal article" date="2016" name="Nat. Commun.">
        <title>Thousands of microbial genomes shed light on interconnected biogeochemical processes in an aquifer system.</title>
        <authorList>
            <person name="Anantharaman K."/>
            <person name="Brown C.T."/>
            <person name="Hug L.A."/>
            <person name="Sharon I."/>
            <person name="Castelle C.J."/>
            <person name="Probst A.J."/>
            <person name="Thomas B.C."/>
            <person name="Singh A."/>
            <person name="Wilkins M.J."/>
            <person name="Karaoz U."/>
            <person name="Brodie E.L."/>
            <person name="Williams K.H."/>
            <person name="Hubbard S.S."/>
            <person name="Banfield J.F."/>
        </authorList>
    </citation>
    <scope>NUCLEOTIDE SEQUENCE [LARGE SCALE GENOMIC DNA]</scope>
</reference>
<gene>
    <name evidence="1" type="ORF">A2927_00760</name>
</gene>
<evidence type="ECO:0008006" key="3">
    <source>
        <dbReference type="Google" id="ProtNLM"/>
    </source>
</evidence>
<dbReference type="AlphaFoldDB" id="A0A1G2BJI0"/>
<sequence>MPAFKKLQDNGVWGVLESQLPPVTSPNWKCFSTGLNPAKLGVFWWENIDIKNRKIYIPNAQSFKGKEIFDYLSEAGKRVGVINMPTLYPPHQINGVMVAGGPDAMESGFAYPEALEKLLKSKFGWRVLPSNISFMKKDAAEVIEEIYQLIEARFKAAEFLLSEGNFDFFMVAVYLINVLQHYHWGDDKVFKAWQIIDRGIGILLERFSDYTFLFMSDHGTNEIKIKFNISAWLVEKGYLKLKSDSVSGKLGRWGISRQKVTKILTKLGLKEFVKKVVPKNLQQLLPDDVGHVNFAGKAEIIDWEKSQAIASGQGPIYLLNKEEGFKNQLIKELESLEHQGMKIVRHVYKKEEIYKGPYFDEAPDLIVDQAKNTHFSGAIGSKEVFEAPDTWKGENEKFGLFLAFGEGIKPQKLDTSILNLAPTILSMMGVSISKEMDGEVIRLFD</sequence>
<dbReference type="Proteomes" id="UP000178849">
    <property type="component" value="Unassembled WGS sequence"/>
</dbReference>
<comment type="caution">
    <text evidence="1">The sequence shown here is derived from an EMBL/GenBank/DDBJ whole genome shotgun (WGS) entry which is preliminary data.</text>
</comment>
<evidence type="ECO:0000313" key="1">
    <source>
        <dbReference type="EMBL" id="OGY89324.1"/>
    </source>
</evidence>
<evidence type="ECO:0000313" key="2">
    <source>
        <dbReference type="Proteomes" id="UP000178849"/>
    </source>
</evidence>